<dbReference type="Gene3D" id="3.40.50.300">
    <property type="entry name" value="P-loop containing nucleotide triphosphate hydrolases"/>
    <property type="match status" value="1"/>
</dbReference>
<feature type="domain" description="Response regulatory" evidence="2">
    <location>
        <begin position="4"/>
        <end position="118"/>
    </location>
</feature>
<dbReference type="InterPro" id="IPR050625">
    <property type="entry name" value="ParA/MinD_ATPase"/>
</dbReference>
<dbReference type="GO" id="GO:0005829">
    <property type="term" value="C:cytosol"/>
    <property type="evidence" value="ECO:0007669"/>
    <property type="project" value="TreeGrafter"/>
</dbReference>
<dbReference type="PROSITE" id="PS50110">
    <property type="entry name" value="RESPONSE_REGULATORY"/>
    <property type="match status" value="1"/>
</dbReference>
<dbReference type="GO" id="GO:0051782">
    <property type="term" value="P:negative regulation of cell division"/>
    <property type="evidence" value="ECO:0007669"/>
    <property type="project" value="TreeGrafter"/>
</dbReference>
<organism evidence="3 4">
    <name type="scientific">Selenomonas ruminantium</name>
    <dbReference type="NCBI Taxonomy" id="971"/>
    <lineage>
        <taxon>Bacteria</taxon>
        <taxon>Bacillati</taxon>
        <taxon>Bacillota</taxon>
        <taxon>Negativicutes</taxon>
        <taxon>Selenomonadales</taxon>
        <taxon>Selenomonadaceae</taxon>
        <taxon>Selenomonas</taxon>
    </lineage>
</organism>
<dbReference type="Gene3D" id="3.40.50.2300">
    <property type="match status" value="1"/>
</dbReference>
<keyword evidence="1" id="KW-0597">Phosphoprotein</keyword>
<dbReference type="InterPro" id="IPR011006">
    <property type="entry name" value="CheY-like_superfamily"/>
</dbReference>
<dbReference type="Proteomes" id="UP000184263">
    <property type="component" value="Unassembled WGS sequence"/>
</dbReference>
<dbReference type="InterPro" id="IPR001789">
    <property type="entry name" value="Sig_transdc_resp-reg_receiver"/>
</dbReference>
<reference evidence="3 4" key="1">
    <citation type="submission" date="2016-11" db="EMBL/GenBank/DDBJ databases">
        <authorList>
            <person name="Jaros S."/>
            <person name="Januszkiewicz K."/>
            <person name="Wedrychowicz H."/>
        </authorList>
    </citation>
    <scope>NUCLEOTIDE SEQUENCE [LARGE SCALE GENOMIC DNA]</scope>
    <source>
        <strain evidence="3 4">HD4</strain>
    </source>
</reference>
<gene>
    <name evidence="3" type="ORF">SAMN05216582_10394</name>
</gene>
<dbReference type="GO" id="GO:0016887">
    <property type="term" value="F:ATP hydrolysis activity"/>
    <property type="evidence" value="ECO:0007669"/>
    <property type="project" value="TreeGrafter"/>
</dbReference>
<accession>A0A1M6S4A3</accession>
<protein>
    <submittedName>
        <fullName evidence="3">Pilus assembly protein CpaE</fullName>
    </submittedName>
</protein>
<evidence type="ECO:0000256" key="1">
    <source>
        <dbReference type="PROSITE-ProRule" id="PRU00169"/>
    </source>
</evidence>
<dbReference type="PANTHER" id="PTHR43384:SF13">
    <property type="entry name" value="SLR0110 PROTEIN"/>
    <property type="match status" value="1"/>
</dbReference>
<dbReference type="SUPFAM" id="SSF52172">
    <property type="entry name" value="CheY-like"/>
    <property type="match status" value="1"/>
</dbReference>
<evidence type="ECO:0000313" key="4">
    <source>
        <dbReference type="Proteomes" id="UP000184263"/>
    </source>
</evidence>
<evidence type="ECO:0000313" key="3">
    <source>
        <dbReference type="EMBL" id="SHK39317.1"/>
    </source>
</evidence>
<dbReference type="GO" id="GO:0005524">
    <property type="term" value="F:ATP binding"/>
    <property type="evidence" value="ECO:0007669"/>
    <property type="project" value="TreeGrafter"/>
</dbReference>
<dbReference type="AlphaFoldDB" id="A0A1M6S4A3"/>
<dbReference type="GO" id="GO:0000160">
    <property type="term" value="P:phosphorelay signal transduction system"/>
    <property type="evidence" value="ECO:0007669"/>
    <property type="project" value="InterPro"/>
</dbReference>
<proteinExistence type="predicted"/>
<evidence type="ECO:0000259" key="2">
    <source>
        <dbReference type="PROSITE" id="PS50110"/>
    </source>
</evidence>
<dbReference type="GO" id="GO:0009898">
    <property type="term" value="C:cytoplasmic side of plasma membrane"/>
    <property type="evidence" value="ECO:0007669"/>
    <property type="project" value="TreeGrafter"/>
</dbReference>
<dbReference type="PANTHER" id="PTHR43384">
    <property type="entry name" value="SEPTUM SITE-DETERMINING PROTEIN MIND HOMOLOG, CHLOROPLASTIC-RELATED"/>
    <property type="match status" value="1"/>
</dbReference>
<feature type="modified residue" description="4-aspartylphosphate" evidence="1">
    <location>
        <position position="55"/>
    </location>
</feature>
<dbReference type="SUPFAM" id="SSF52540">
    <property type="entry name" value="P-loop containing nucleoside triphosphate hydrolases"/>
    <property type="match status" value="1"/>
</dbReference>
<dbReference type="InterPro" id="IPR027417">
    <property type="entry name" value="P-loop_NTPase"/>
</dbReference>
<dbReference type="EMBL" id="FRBC01000003">
    <property type="protein sequence ID" value="SHK39317.1"/>
    <property type="molecule type" value="Genomic_DNA"/>
</dbReference>
<sequence>MIYRVILVERNADLLSLMAGSLKADNSFDLASTYHDVEMAFGQSSVFRPTLFLLDVDDPRAVDLVPSFIQDYPKAQVIGLMENWKADVAELLLTAGACGCILKPFRTADILKALDIAKRRGQPLPTRTLAFFSPKGHAGQTTMAAVLAIELAKKSGESVALIDADLQFGDVAMFFDAVPQHNVVEATHDVKLLNPATLEPYFHPVGHGVWIMSGPLQPEHAELVEADRLIDVVRMAGSLFRYVLLDLPTGFNPISLALAECADTDILISMLNSGHEVRHMKRSLKMFHIWDTYGKHVYPVFSGVEPCTPAHQAKLEAELGRSITMLLPLERRITDVTGSGRIMKDLPEHTPFVQSLAGLAEDIVQGRR</sequence>
<name>A0A1M6S4A3_SELRU</name>